<keyword evidence="3" id="KW-1185">Reference proteome</keyword>
<dbReference type="AlphaFoldDB" id="A0AAN6Y8Y1"/>
<gene>
    <name evidence="2" type="ORF">QBC37DRAFT_147611</name>
</gene>
<dbReference type="EMBL" id="MU858091">
    <property type="protein sequence ID" value="KAK4214619.1"/>
    <property type="molecule type" value="Genomic_DNA"/>
</dbReference>
<accession>A0AAN6Y8Y1</accession>
<keyword evidence="1" id="KW-0812">Transmembrane</keyword>
<protein>
    <submittedName>
        <fullName evidence="2">Uncharacterized protein</fullName>
    </submittedName>
</protein>
<name>A0AAN6Y8Y1_9PEZI</name>
<keyword evidence="1" id="KW-1133">Transmembrane helix</keyword>
<sequence length="104" mass="11602">MTETGGKCQSPNCLASVLSFMFAALLNMGLWPKIYAMPAWSAVLVASVQGTCSISTAPVRPRSCRRGERGVWGLGCLWFSLIIIKLLWYLLSWFLLFPTFFSCE</sequence>
<reference evidence="2" key="2">
    <citation type="submission" date="2023-05" db="EMBL/GenBank/DDBJ databases">
        <authorList>
            <consortium name="Lawrence Berkeley National Laboratory"/>
            <person name="Steindorff A."/>
            <person name="Hensen N."/>
            <person name="Bonometti L."/>
            <person name="Westerberg I."/>
            <person name="Brannstrom I.O."/>
            <person name="Guillou S."/>
            <person name="Cros-Aarteil S."/>
            <person name="Calhoun S."/>
            <person name="Haridas S."/>
            <person name="Kuo A."/>
            <person name="Mondo S."/>
            <person name="Pangilinan J."/>
            <person name="Riley R."/>
            <person name="Labutti K."/>
            <person name="Andreopoulos B."/>
            <person name="Lipzen A."/>
            <person name="Chen C."/>
            <person name="Yanf M."/>
            <person name="Daum C."/>
            <person name="Ng V."/>
            <person name="Clum A."/>
            <person name="Ohm R."/>
            <person name="Martin F."/>
            <person name="Silar P."/>
            <person name="Natvig D."/>
            <person name="Lalanne C."/>
            <person name="Gautier V."/>
            <person name="Ament-Velasquez S.L."/>
            <person name="Kruys A."/>
            <person name="Hutchinson M.I."/>
            <person name="Powell A.J."/>
            <person name="Barry K."/>
            <person name="Miller A.N."/>
            <person name="Grigoriev I.V."/>
            <person name="Debuchy R."/>
            <person name="Gladieux P."/>
            <person name="Thoren M.H."/>
            <person name="Johannesson H."/>
        </authorList>
    </citation>
    <scope>NUCLEOTIDE SEQUENCE</scope>
    <source>
        <strain evidence="2">PSN293</strain>
    </source>
</reference>
<evidence type="ECO:0000313" key="3">
    <source>
        <dbReference type="Proteomes" id="UP001301769"/>
    </source>
</evidence>
<reference evidence="2" key="1">
    <citation type="journal article" date="2023" name="Mol. Phylogenet. Evol.">
        <title>Genome-scale phylogeny and comparative genomics of the fungal order Sordariales.</title>
        <authorList>
            <person name="Hensen N."/>
            <person name="Bonometti L."/>
            <person name="Westerberg I."/>
            <person name="Brannstrom I.O."/>
            <person name="Guillou S."/>
            <person name="Cros-Aarteil S."/>
            <person name="Calhoun S."/>
            <person name="Haridas S."/>
            <person name="Kuo A."/>
            <person name="Mondo S."/>
            <person name="Pangilinan J."/>
            <person name="Riley R."/>
            <person name="LaButti K."/>
            <person name="Andreopoulos B."/>
            <person name="Lipzen A."/>
            <person name="Chen C."/>
            <person name="Yan M."/>
            <person name="Daum C."/>
            <person name="Ng V."/>
            <person name="Clum A."/>
            <person name="Steindorff A."/>
            <person name="Ohm R.A."/>
            <person name="Martin F."/>
            <person name="Silar P."/>
            <person name="Natvig D.O."/>
            <person name="Lalanne C."/>
            <person name="Gautier V."/>
            <person name="Ament-Velasquez S.L."/>
            <person name="Kruys A."/>
            <person name="Hutchinson M.I."/>
            <person name="Powell A.J."/>
            <person name="Barry K."/>
            <person name="Miller A.N."/>
            <person name="Grigoriev I.V."/>
            <person name="Debuchy R."/>
            <person name="Gladieux P."/>
            <person name="Hiltunen Thoren M."/>
            <person name="Johannesson H."/>
        </authorList>
    </citation>
    <scope>NUCLEOTIDE SEQUENCE</scope>
    <source>
        <strain evidence="2">PSN293</strain>
    </source>
</reference>
<feature type="transmembrane region" description="Helical" evidence="1">
    <location>
        <begin position="37"/>
        <end position="59"/>
    </location>
</feature>
<organism evidence="2 3">
    <name type="scientific">Rhypophila decipiens</name>
    <dbReference type="NCBI Taxonomy" id="261697"/>
    <lineage>
        <taxon>Eukaryota</taxon>
        <taxon>Fungi</taxon>
        <taxon>Dikarya</taxon>
        <taxon>Ascomycota</taxon>
        <taxon>Pezizomycotina</taxon>
        <taxon>Sordariomycetes</taxon>
        <taxon>Sordariomycetidae</taxon>
        <taxon>Sordariales</taxon>
        <taxon>Naviculisporaceae</taxon>
        <taxon>Rhypophila</taxon>
    </lineage>
</organism>
<feature type="transmembrane region" description="Helical" evidence="1">
    <location>
        <begin position="12"/>
        <end position="31"/>
    </location>
</feature>
<dbReference type="Proteomes" id="UP001301769">
    <property type="component" value="Unassembled WGS sequence"/>
</dbReference>
<evidence type="ECO:0000256" key="1">
    <source>
        <dbReference type="SAM" id="Phobius"/>
    </source>
</evidence>
<evidence type="ECO:0000313" key="2">
    <source>
        <dbReference type="EMBL" id="KAK4214619.1"/>
    </source>
</evidence>
<comment type="caution">
    <text evidence="2">The sequence shown here is derived from an EMBL/GenBank/DDBJ whole genome shotgun (WGS) entry which is preliminary data.</text>
</comment>
<proteinExistence type="predicted"/>
<keyword evidence="1" id="KW-0472">Membrane</keyword>
<feature type="transmembrane region" description="Helical" evidence="1">
    <location>
        <begin position="71"/>
        <end position="91"/>
    </location>
</feature>